<feature type="compositionally biased region" description="Basic and acidic residues" evidence="1">
    <location>
        <begin position="128"/>
        <end position="143"/>
    </location>
</feature>
<feature type="compositionally biased region" description="Polar residues" evidence="1">
    <location>
        <begin position="40"/>
        <end position="53"/>
    </location>
</feature>
<comment type="caution">
    <text evidence="2">The sequence shown here is derived from an EMBL/GenBank/DDBJ whole genome shotgun (WGS) entry which is preliminary data.</text>
</comment>
<accession>A0A9P8L2K6</accession>
<feature type="region of interest" description="Disordered" evidence="1">
    <location>
        <begin position="31"/>
        <end position="65"/>
    </location>
</feature>
<dbReference type="AlphaFoldDB" id="A0A9P8L2K6"/>
<protein>
    <submittedName>
        <fullName evidence="2">Uncharacterized protein</fullName>
    </submittedName>
</protein>
<evidence type="ECO:0000256" key="1">
    <source>
        <dbReference type="SAM" id="MobiDB-lite"/>
    </source>
</evidence>
<keyword evidence="3" id="KW-1185">Reference proteome</keyword>
<feature type="region of interest" description="Disordered" evidence="1">
    <location>
        <begin position="209"/>
        <end position="239"/>
    </location>
</feature>
<dbReference type="EMBL" id="JAGHQM010003862">
    <property type="protein sequence ID" value="KAH0539086.1"/>
    <property type="molecule type" value="Genomic_DNA"/>
</dbReference>
<gene>
    <name evidence="2" type="ORF">GP486_008734</name>
</gene>
<dbReference type="Proteomes" id="UP000750711">
    <property type="component" value="Unassembled WGS sequence"/>
</dbReference>
<name>A0A9P8L2K6_9PEZI</name>
<reference evidence="2" key="1">
    <citation type="submission" date="2021-03" db="EMBL/GenBank/DDBJ databases">
        <title>Comparative genomics and phylogenomic investigation of the class Geoglossomycetes provide insights into ecological specialization and systematics.</title>
        <authorList>
            <person name="Melie T."/>
            <person name="Pirro S."/>
            <person name="Miller A.N."/>
            <person name="Quandt A."/>
        </authorList>
    </citation>
    <scope>NUCLEOTIDE SEQUENCE</scope>
    <source>
        <strain evidence="2">CAQ_001_2017</strain>
    </source>
</reference>
<evidence type="ECO:0000313" key="3">
    <source>
        <dbReference type="Proteomes" id="UP000750711"/>
    </source>
</evidence>
<organism evidence="2 3">
    <name type="scientific">Trichoglossum hirsutum</name>
    <dbReference type="NCBI Taxonomy" id="265104"/>
    <lineage>
        <taxon>Eukaryota</taxon>
        <taxon>Fungi</taxon>
        <taxon>Dikarya</taxon>
        <taxon>Ascomycota</taxon>
        <taxon>Pezizomycotina</taxon>
        <taxon>Geoglossomycetes</taxon>
        <taxon>Geoglossales</taxon>
        <taxon>Geoglossaceae</taxon>
        <taxon>Trichoglossum</taxon>
    </lineage>
</organism>
<evidence type="ECO:0000313" key="2">
    <source>
        <dbReference type="EMBL" id="KAH0539086.1"/>
    </source>
</evidence>
<feature type="region of interest" description="Disordered" evidence="1">
    <location>
        <begin position="104"/>
        <end position="178"/>
    </location>
</feature>
<sequence>MKAVKQFKNLIFKKGPRLSDGILGGEIRIVHPPRSMSPPVGSSGQCRSRSLDTGNRRSVEQALSSEDVHGDVNAFDFRRPLEHETDSAVVITHEEMADDFKMSGAEGSLGRSVPSPSENAPGASHPVTSEKMRDLGKGQAHDPLDEDPPYLNVGPGGEDTHLRPSQAVSESPPATDANVYETAYREEVERIRQKQGRNATVYLTRRVESQVGGESDVRSTAAQKEKMPAWIQGGMRNAQ</sequence>
<proteinExistence type="predicted"/>